<name>A0A382ZRN0_9ZZZZ</name>
<gene>
    <name evidence="2" type="ORF">METZ01_LOCUS450975</name>
</gene>
<reference evidence="2" key="1">
    <citation type="submission" date="2018-05" db="EMBL/GenBank/DDBJ databases">
        <authorList>
            <person name="Lanie J.A."/>
            <person name="Ng W.-L."/>
            <person name="Kazmierczak K.M."/>
            <person name="Andrzejewski T.M."/>
            <person name="Davidsen T.M."/>
            <person name="Wayne K.J."/>
            <person name="Tettelin H."/>
            <person name="Glass J.I."/>
            <person name="Rusch D."/>
            <person name="Podicherti R."/>
            <person name="Tsui H.-C.T."/>
            <person name="Winkler M.E."/>
        </authorList>
    </citation>
    <scope>NUCLEOTIDE SEQUENCE</scope>
</reference>
<protein>
    <submittedName>
        <fullName evidence="2">Uncharacterized protein</fullName>
    </submittedName>
</protein>
<dbReference type="EMBL" id="UINC01186076">
    <property type="protein sequence ID" value="SVD98121.1"/>
    <property type="molecule type" value="Genomic_DNA"/>
</dbReference>
<feature type="transmembrane region" description="Helical" evidence="1">
    <location>
        <begin position="12"/>
        <end position="31"/>
    </location>
</feature>
<evidence type="ECO:0000256" key="1">
    <source>
        <dbReference type="SAM" id="Phobius"/>
    </source>
</evidence>
<feature type="transmembrane region" description="Helical" evidence="1">
    <location>
        <begin position="98"/>
        <end position="124"/>
    </location>
</feature>
<organism evidence="2">
    <name type="scientific">marine metagenome</name>
    <dbReference type="NCBI Taxonomy" id="408172"/>
    <lineage>
        <taxon>unclassified sequences</taxon>
        <taxon>metagenomes</taxon>
        <taxon>ecological metagenomes</taxon>
    </lineage>
</organism>
<dbReference type="Gene3D" id="3.40.1380.40">
    <property type="match status" value="1"/>
</dbReference>
<keyword evidence="1" id="KW-1133">Transmembrane helix</keyword>
<feature type="transmembrane region" description="Helical" evidence="1">
    <location>
        <begin position="131"/>
        <end position="154"/>
    </location>
</feature>
<accession>A0A382ZRN0</accession>
<sequence length="255" mass="28830">MKTGKIAQSRQALVFLSTIALVWMVGFSNSFDRIRNATISYLPTIKNKIDAEKRQEGAKQNPIIYKNPKETNIEARKADLKEFMVRISGSPWGCILALLGYLLLVILYPELIVAIPFIGIGVFALKGGHRFTIHAVPIAAMAAVFLPLCLLELVRRFMKWCKAKVPSDWKWPEKPGEYFSEFGSWIFAMGGVRIVMLVLALALIWPNIQMARERSARLGTVLQQAEVQLLDDIHKASNPGDYVHTWWDWGTAVWS</sequence>
<feature type="transmembrane region" description="Helical" evidence="1">
    <location>
        <begin position="182"/>
        <end position="205"/>
    </location>
</feature>
<feature type="non-terminal residue" evidence="2">
    <location>
        <position position="255"/>
    </location>
</feature>
<dbReference type="AlphaFoldDB" id="A0A382ZRN0"/>
<evidence type="ECO:0000313" key="2">
    <source>
        <dbReference type="EMBL" id="SVD98121.1"/>
    </source>
</evidence>
<keyword evidence="1" id="KW-0812">Transmembrane</keyword>
<keyword evidence="1" id="KW-0472">Membrane</keyword>
<proteinExistence type="predicted"/>